<proteinExistence type="predicted"/>
<reference evidence="1 2" key="1">
    <citation type="journal article" date="2013" name="Genome Announc.">
        <title>Draft Genome Sequence of Cyclobacterium qasimii Strain M12-11BT, Isolated from Arctic Marine Sediment.</title>
        <authorList>
            <person name="Shivaji S."/>
            <person name="Ara S."/>
            <person name="Singh A."/>
            <person name="Kumar Pinnaka A."/>
        </authorList>
    </citation>
    <scope>NUCLEOTIDE SEQUENCE [LARGE SCALE GENOMIC DNA]</scope>
    <source>
        <strain evidence="1 2">M12-11B</strain>
    </source>
</reference>
<dbReference type="Proteomes" id="UP000014974">
    <property type="component" value="Unassembled WGS sequence"/>
</dbReference>
<accession>S7VDY2</accession>
<evidence type="ECO:0000313" key="1">
    <source>
        <dbReference type="EMBL" id="EPR67727.1"/>
    </source>
</evidence>
<comment type="caution">
    <text evidence="1">The sequence shown here is derived from an EMBL/GenBank/DDBJ whole genome shotgun (WGS) entry which is preliminary data.</text>
</comment>
<protein>
    <submittedName>
        <fullName evidence="1">Uncharacterized protein</fullName>
    </submittedName>
</protein>
<dbReference type="STRING" id="641524.ADICYQ_3153"/>
<dbReference type="AlphaFoldDB" id="S7VDY2"/>
<dbReference type="EMBL" id="ATNM01000114">
    <property type="protein sequence ID" value="EPR67727.1"/>
    <property type="molecule type" value="Genomic_DNA"/>
</dbReference>
<gene>
    <name evidence="1" type="ORF">ADICYQ_3153</name>
</gene>
<organism evidence="1 2">
    <name type="scientific">Cyclobacterium qasimii M12-11B</name>
    <dbReference type="NCBI Taxonomy" id="641524"/>
    <lineage>
        <taxon>Bacteria</taxon>
        <taxon>Pseudomonadati</taxon>
        <taxon>Bacteroidota</taxon>
        <taxon>Cytophagia</taxon>
        <taxon>Cytophagales</taxon>
        <taxon>Cyclobacteriaceae</taxon>
        <taxon>Cyclobacterium</taxon>
    </lineage>
</organism>
<name>S7VDY2_9BACT</name>
<evidence type="ECO:0000313" key="2">
    <source>
        <dbReference type="Proteomes" id="UP000014974"/>
    </source>
</evidence>
<sequence length="42" mass="5136">MVLSYARIRDLSFNQSNSLYLKALTDRIKHLKYQFNIRNLKY</sequence>